<comment type="caution">
    <text evidence="1">The sequence shown here is derived from an EMBL/GenBank/DDBJ whole genome shotgun (WGS) entry which is preliminary data.</text>
</comment>
<gene>
    <name evidence="1" type="ORF">SDC9_77866</name>
</gene>
<proteinExistence type="predicted"/>
<protein>
    <submittedName>
        <fullName evidence="1">Uncharacterized protein</fullName>
    </submittedName>
</protein>
<organism evidence="1">
    <name type="scientific">bioreactor metagenome</name>
    <dbReference type="NCBI Taxonomy" id="1076179"/>
    <lineage>
        <taxon>unclassified sequences</taxon>
        <taxon>metagenomes</taxon>
        <taxon>ecological metagenomes</taxon>
    </lineage>
</organism>
<reference evidence="1" key="1">
    <citation type="submission" date="2019-08" db="EMBL/GenBank/DDBJ databases">
        <authorList>
            <person name="Kucharzyk K."/>
            <person name="Murdoch R.W."/>
            <person name="Higgins S."/>
            <person name="Loffler F."/>
        </authorList>
    </citation>
    <scope>NUCLEOTIDE SEQUENCE</scope>
</reference>
<name>A0A644YTW9_9ZZZZ</name>
<sequence>MRSKHLFLAPLAENHIRLDFTRAGGQSAFALRFFDIRFRLLGHAALVEHEQYFIQRDAYIRPDMQKHG</sequence>
<accession>A0A644YTW9</accession>
<evidence type="ECO:0000313" key="1">
    <source>
        <dbReference type="EMBL" id="MPM31311.1"/>
    </source>
</evidence>
<dbReference type="EMBL" id="VSSQ01006036">
    <property type="protein sequence ID" value="MPM31311.1"/>
    <property type="molecule type" value="Genomic_DNA"/>
</dbReference>
<dbReference type="AlphaFoldDB" id="A0A644YTW9"/>